<keyword evidence="1 4" id="KW-0808">Transferase</keyword>
<protein>
    <submittedName>
        <fullName evidence="4">Glycosyltransferase</fullName>
        <ecNumber evidence="4">2.4.-.-</ecNumber>
    </submittedName>
</protein>
<dbReference type="Pfam" id="PF00534">
    <property type="entry name" value="Glycos_transf_1"/>
    <property type="match status" value="1"/>
</dbReference>
<dbReference type="PANTHER" id="PTHR46401">
    <property type="entry name" value="GLYCOSYLTRANSFERASE WBBK-RELATED"/>
    <property type="match status" value="1"/>
</dbReference>
<reference evidence="4 5" key="1">
    <citation type="submission" date="2022-05" db="EMBL/GenBank/DDBJ databases">
        <title>Genome Sequencing of Bee-Associated Microbes.</title>
        <authorList>
            <person name="Dunlap C."/>
        </authorList>
    </citation>
    <scope>NUCLEOTIDE SEQUENCE [LARGE SCALE GENOMIC DNA]</scope>
    <source>
        <strain evidence="4 5">NRRL B-14421</strain>
    </source>
</reference>
<dbReference type="PANTHER" id="PTHR46401:SF2">
    <property type="entry name" value="GLYCOSYLTRANSFERASE WBBK-RELATED"/>
    <property type="match status" value="1"/>
</dbReference>
<dbReference type="Gene3D" id="3.40.50.2000">
    <property type="entry name" value="Glycogen Phosphorylase B"/>
    <property type="match status" value="2"/>
</dbReference>
<gene>
    <name evidence="4" type="ORF">M5X19_15925</name>
</gene>
<dbReference type="GO" id="GO:0016757">
    <property type="term" value="F:glycosyltransferase activity"/>
    <property type="evidence" value="ECO:0007669"/>
    <property type="project" value="UniProtKB-KW"/>
</dbReference>
<dbReference type="InterPro" id="IPR001296">
    <property type="entry name" value="Glyco_trans_1"/>
</dbReference>
<accession>A0ABT4GDW7</accession>
<organism evidence="4 5">
    <name type="scientific">Paenibacillus alginolyticus</name>
    <dbReference type="NCBI Taxonomy" id="59839"/>
    <lineage>
        <taxon>Bacteria</taxon>
        <taxon>Bacillati</taxon>
        <taxon>Bacillota</taxon>
        <taxon>Bacilli</taxon>
        <taxon>Bacillales</taxon>
        <taxon>Paenibacillaceae</taxon>
        <taxon>Paenibacillus</taxon>
    </lineage>
</organism>
<evidence type="ECO:0000259" key="3">
    <source>
        <dbReference type="Pfam" id="PF00534"/>
    </source>
</evidence>
<feature type="region of interest" description="Disordered" evidence="2">
    <location>
        <begin position="583"/>
        <end position="612"/>
    </location>
</feature>
<keyword evidence="5" id="KW-1185">Reference proteome</keyword>
<evidence type="ECO:0000256" key="1">
    <source>
        <dbReference type="ARBA" id="ARBA00022679"/>
    </source>
</evidence>
<proteinExistence type="predicted"/>
<dbReference type="Proteomes" id="UP001527099">
    <property type="component" value="Unassembled WGS sequence"/>
</dbReference>
<keyword evidence="4" id="KW-0328">Glycosyltransferase</keyword>
<feature type="domain" description="Glycosyl transferase family 1" evidence="3">
    <location>
        <begin position="198"/>
        <end position="365"/>
    </location>
</feature>
<name>A0ABT4GDW7_9BACL</name>
<dbReference type="SUPFAM" id="SSF53756">
    <property type="entry name" value="UDP-Glycosyltransferase/glycogen phosphorylase"/>
    <property type="match status" value="1"/>
</dbReference>
<evidence type="ECO:0000313" key="4">
    <source>
        <dbReference type="EMBL" id="MCY9694381.1"/>
    </source>
</evidence>
<dbReference type="EMBL" id="JAMDMX010000046">
    <property type="protein sequence ID" value="MCY9694381.1"/>
    <property type="molecule type" value="Genomic_DNA"/>
</dbReference>
<dbReference type="RefSeq" id="WP_268616085.1">
    <property type="nucleotide sequence ID" value="NZ_JAMDMX010000046.1"/>
</dbReference>
<comment type="caution">
    <text evidence="4">The sequence shown here is derived from an EMBL/GenBank/DDBJ whole genome shotgun (WGS) entry which is preliminary data.</text>
</comment>
<evidence type="ECO:0000256" key="2">
    <source>
        <dbReference type="SAM" id="MobiDB-lite"/>
    </source>
</evidence>
<dbReference type="CDD" id="cd03801">
    <property type="entry name" value="GT4_PimA-like"/>
    <property type="match status" value="1"/>
</dbReference>
<sequence>MSTPQQPKALLFSHICNPDHITGAEKMLLFMTLELGRHYACTLVVPGEGLLAVEARNHGIHTVVQSFPLLYEMYHPSAALPQLFQELLVHSELPGLLDLLLIHEPEIVFTNTCVNILPAVAAKRLGIPVTWVIAETILMNEFTHFSVELMDQYADWIVGISGTTMQPLQSIMRSNKKFVIPPSWHSEHYNPSDWPIRRQSKRAEIGIYDERPVIGYISSDIYANKGLDHFIQMGINICETNRLAHFMITGKPVDPVYMESCIQMIMISGYSSQFSFLPFDANIQSIYPAMDIVVIPSLLNEGFGLTALEGHIFGKAVVAYRSGGLEEILNSTGNEAFLAHKGDVQDLTSKIQYLLSDHQNRQNIGIRNSQAIHQVFGIEAYRGRLGRLITLLGPVLVARRSVRQKVLKFPEHFLLKGESSHTVFVIEHGLKRPISTGADFNFYKYDWNRVGTVGDHQLAMHPTGTPIRAQEPFLKYAPAIYVAKGQGPTVYLMQHGVRYPFMSESALQRYGYAISQVVMLPESGIASYTPGLPIGGNKKAAQKGPSRRKSKAKLIMKKKTRKATKLRKGAKLRKGTRRFAKGGFKARKRKVTQAKKSIRGRGQARRRVKKVTARHRLKYKSIKKVGGKR</sequence>
<dbReference type="EC" id="2.4.-.-" evidence="4"/>
<evidence type="ECO:0000313" key="5">
    <source>
        <dbReference type="Proteomes" id="UP001527099"/>
    </source>
</evidence>